<feature type="transmembrane region" description="Helical" evidence="12">
    <location>
        <begin position="123"/>
        <end position="143"/>
    </location>
</feature>
<evidence type="ECO:0000256" key="5">
    <source>
        <dbReference type="ARBA" id="ARBA00022617"/>
    </source>
</evidence>
<evidence type="ECO:0000313" key="14">
    <source>
        <dbReference type="Proteomes" id="UP000288012"/>
    </source>
</evidence>
<dbReference type="InterPro" id="IPR002585">
    <property type="entry name" value="Cyt-d_ubiquinol_oxidase_su_1"/>
</dbReference>
<feature type="transmembrane region" description="Helical" evidence="12">
    <location>
        <begin position="401"/>
        <end position="424"/>
    </location>
</feature>
<dbReference type="PANTHER" id="PTHR30365">
    <property type="entry name" value="CYTOCHROME D UBIQUINOL OXIDASE"/>
    <property type="match status" value="1"/>
</dbReference>
<dbReference type="Proteomes" id="UP000288012">
    <property type="component" value="Unassembled WGS sequence"/>
</dbReference>
<evidence type="ECO:0000256" key="11">
    <source>
        <dbReference type="ARBA" id="ARBA00023136"/>
    </source>
</evidence>
<keyword evidence="14" id="KW-1185">Reference proteome</keyword>
<keyword evidence="5 12" id="KW-0349">Heme</keyword>
<dbReference type="GO" id="GO:0020037">
    <property type="term" value="F:heme binding"/>
    <property type="evidence" value="ECO:0007669"/>
    <property type="project" value="TreeGrafter"/>
</dbReference>
<dbReference type="GO" id="GO:0019646">
    <property type="term" value="P:aerobic electron transport chain"/>
    <property type="evidence" value="ECO:0007669"/>
    <property type="project" value="InterPro"/>
</dbReference>
<evidence type="ECO:0000256" key="9">
    <source>
        <dbReference type="ARBA" id="ARBA00022989"/>
    </source>
</evidence>
<name>A0A433JKM7_9GAMM</name>
<dbReference type="GO" id="GO:0009055">
    <property type="term" value="F:electron transfer activity"/>
    <property type="evidence" value="ECO:0007669"/>
    <property type="project" value="UniProtKB-UniRule"/>
</dbReference>
<comment type="subcellular location">
    <subcellularLocation>
        <location evidence="12">Cell inner membrane</location>
    </subcellularLocation>
    <subcellularLocation>
        <location evidence="1">Cell membrane</location>
        <topology evidence="1">Multi-pass membrane protein</topology>
    </subcellularLocation>
</comment>
<protein>
    <submittedName>
        <fullName evidence="13">Cytochrome ubiquinol oxidase subunit I</fullName>
    </submittedName>
</protein>
<keyword evidence="4 12" id="KW-1003">Cell membrane</keyword>
<evidence type="ECO:0000256" key="4">
    <source>
        <dbReference type="ARBA" id="ARBA00022475"/>
    </source>
</evidence>
<dbReference type="GO" id="GO:0005886">
    <property type="term" value="C:plasma membrane"/>
    <property type="evidence" value="ECO:0007669"/>
    <property type="project" value="UniProtKB-SubCell"/>
</dbReference>
<evidence type="ECO:0000256" key="6">
    <source>
        <dbReference type="ARBA" id="ARBA00022692"/>
    </source>
</evidence>
<evidence type="ECO:0000256" key="1">
    <source>
        <dbReference type="ARBA" id="ARBA00004651"/>
    </source>
</evidence>
<evidence type="ECO:0000256" key="8">
    <source>
        <dbReference type="ARBA" id="ARBA00022982"/>
    </source>
</evidence>
<gene>
    <name evidence="13" type="ORF">EKM59_03480</name>
</gene>
<keyword evidence="8 12" id="KW-0249">Electron transport</keyword>
<feature type="transmembrane region" description="Helical" evidence="12">
    <location>
        <begin position="12"/>
        <end position="40"/>
    </location>
</feature>
<dbReference type="RefSeq" id="WP_127111143.1">
    <property type="nucleotide sequence ID" value="NZ_RZGR01000007.1"/>
</dbReference>
<dbReference type="GO" id="GO:0070069">
    <property type="term" value="C:cytochrome complex"/>
    <property type="evidence" value="ECO:0007669"/>
    <property type="project" value="UniProtKB-UniRule"/>
</dbReference>
<dbReference type="Pfam" id="PF01654">
    <property type="entry name" value="Cyt_bd_oxida_I"/>
    <property type="match status" value="1"/>
</dbReference>
<keyword evidence="11 12" id="KW-0472">Membrane</keyword>
<reference evidence="13 14" key="1">
    <citation type="submission" date="2018-12" db="EMBL/GenBank/DDBJ databases">
        <title>Legionella sp,whole genome shotgun sequence.</title>
        <authorList>
            <person name="Wu H."/>
        </authorList>
    </citation>
    <scope>NUCLEOTIDE SEQUENCE [LARGE SCALE GENOMIC DNA]</scope>
    <source>
        <strain evidence="14">km714</strain>
    </source>
</reference>
<comment type="similarity">
    <text evidence="2 12">Belongs to the cytochrome ubiquinol oxidase subunit 1 family.</text>
</comment>
<accession>A0A433JKM7</accession>
<evidence type="ECO:0000256" key="10">
    <source>
        <dbReference type="ARBA" id="ARBA00023004"/>
    </source>
</evidence>
<feature type="transmembrane region" description="Helical" evidence="12">
    <location>
        <begin position="216"/>
        <end position="233"/>
    </location>
</feature>
<keyword evidence="3 12" id="KW-0813">Transport</keyword>
<dbReference type="PIRSF" id="PIRSF006446">
    <property type="entry name" value="Cyt_quinol_oxidase_1"/>
    <property type="match status" value="1"/>
</dbReference>
<feature type="transmembrane region" description="Helical" evidence="12">
    <location>
        <begin position="93"/>
        <end position="116"/>
    </location>
</feature>
<evidence type="ECO:0000313" key="13">
    <source>
        <dbReference type="EMBL" id="RUQ89472.1"/>
    </source>
</evidence>
<evidence type="ECO:0000256" key="12">
    <source>
        <dbReference type="PIRNR" id="PIRNR006446"/>
    </source>
</evidence>
<feature type="transmembrane region" description="Helical" evidence="12">
    <location>
        <begin position="180"/>
        <end position="204"/>
    </location>
</feature>
<keyword evidence="10 12" id="KW-0408">Iron</keyword>
<dbReference type="GO" id="GO:0016682">
    <property type="term" value="F:oxidoreductase activity, acting on diphenols and related substances as donors, oxygen as acceptor"/>
    <property type="evidence" value="ECO:0007669"/>
    <property type="project" value="TreeGrafter"/>
</dbReference>
<keyword evidence="7 12" id="KW-0479">Metal-binding</keyword>
<dbReference type="PANTHER" id="PTHR30365:SF14">
    <property type="entry name" value="CYTOCHROME BD MENAQUINOL OXIDASE SUBUNIT I-RELATED"/>
    <property type="match status" value="1"/>
</dbReference>
<evidence type="ECO:0000256" key="3">
    <source>
        <dbReference type="ARBA" id="ARBA00022448"/>
    </source>
</evidence>
<dbReference type="EMBL" id="RZGR01000007">
    <property type="protein sequence ID" value="RUQ89472.1"/>
    <property type="molecule type" value="Genomic_DNA"/>
</dbReference>
<keyword evidence="9 12" id="KW-1133">Transmembrane helix</keyword>
<feature type="transmembrane region" description="Helical" evidence="12">
    <location>
        <begin position="352"/>
        <end position="372"/>
    </location>
</feature>
<dbReference type="AlphaFoldDB" id="A0A433JKM7"/>
<keyword evidence="6 12" id="KW-0812">Transmembrane</keyword>
<organism evidence="13 14">
    <name type="scientific">Legionella septentrionalis</name>
    <dbReference type="NCBI Taxonomy" id="2498109"/>
    <lineage>
        <taxon>Bacteria</taxon>
        <taxon>Pseudomonadati</taxon>
        <taxon>Pseudomonadota</taxon>
        <taxon>Gammaproteobacteria</taxon>
        <taxon>Legionellales</taxon>
        <taxon>Legionellaceae</taxon>
        <taxon>Legionella</taxon>
    </lineage>
</organism>
<proteinExistence type="inferred from homology"/>
<evidence type="ECO:0000256" key="2">
    <source>
        <dbReference type="ARBA" id="ARBA00009819"/>
    </source>
</evidence>
<feature type="transmembrane region" description="Helical" evidence="12">
    <location>
        <begin position="313"/>
        <end position="340"/>
    </location>
</feature>
<evidence type="ECO:0000256" key="7">
    <source>
        <dbReference type="ARBA" id="ARBA00022723"/>
    </source>
</evidence>
<sequence length="460" mass="51561">MVELLSRAQFGFSIGFHILFPTLNLGLAAFLVLTEALWLSSRNPLYLSMCKFFGKIFALTFGMGVVSGIVLAYQIGTNFGPFIAQFGNVLGALFAYETLTAFFLEAGFLGVMLFGWQRVPGSIHFTATCFVAFGTTISAFWIMSANSWMQTPTGYSLADGKYLVADWWQIVFNPSFIPRLLHMLMASYTTTCFVLAGISSYFLLKIKYVEMGKKTLSLAMWGALILVPTQILIGDKVGLDIHHHQPLKTAAIEGVWETQRGAPFILLAWPSQSLQKNQYSISIPKMASLINTHDWNGELVGLKSVPKSEQPPVAAVFFSFRVMVGIGLLMLFTALLALLLRRDGRLYFSQRFHQWCIIMSPMGFIAAISGWLTAEIGRQPWVVYNLLRTKQAISAVGEEEVFTSFVLLVLAYGIVFGFYLYYLFKTIRLGPLIMDADEVEHHTFQYMTDQHPIEPRGDKP</sequence>
<comment type="caution">
    <text evidence="13">The sequence shown here is derived from an EMBL/GenBank/DDBJ whole genome shotgun (WGS) entry which is preliminary data.</text>
</comment>
<feature type="transmembrane region" description="Helical" evidence="12">
    <location>
        <begin position="52"/>
        <end position="73"/>
    </location>
</feature>
<dbReference type="GO" id="GO:0046872">
    <property type="term" value="F:metal ion binding"/>
    <property type="evidence" value="ECO:0007669"/>
    <property type="project" value="UniProtKB-UniRule"/>
</dbReference>